<dbReference type="Gene3D" id="3.20.20.80">
    <property type="entry name" value="Glycosidases"/>
    <property type="match status" value="1"/>
</dbReference>
<dbReference type="InterPro" id="IPR039743">
    <property type="entry name" value="6GAL/EXGAL"/>
</dbReference>
<gene>
    <name evidence="2" type="ORF">CVIRNUC_010098</name>
</gene>
<evidence type="ECO:0000313" key="3">
    <source>
        <dbReference type="Proteomes" id="UP001314263"/>
    </source>
</evidence>
<dbReference type="PANTHER" id="PTHR42767:SF1">
    <property type="entry name" value="ENDO-BETA-1,6-GALACTANASE-LIKE DOMAIN-CONTAINING PROTEIN"/>
    <property type="match status" value="1"/>
</dbReference>
<sequence length="497" mass="55431">MDESVSAVAAQAAKGDAKAATAAQAAAEFIHHPPHAYEGVAPAQDSIITVDPDKRQQPFEGWGTSLCWFANVVGEYPDAQRSYLADLLFDPQKGLGLQICRYNIGGSGWGTLDVPNFRYGANIESFWGPSGEWDWSLDAAQRWMLLAARQRGALVFEAFSNTPPYWMTVSGRSSGNVFPWLDNLRPEYYDQFVHYLTEVVRWYRDQHDITFRTIAPFNEPSSIYWWAGNNQEGCHFDISTQNIIIGKLQAMLQQKGLAEKGVSISASDETSIDIGVLSFNGYTPATQQALTQYNVHSYLGTQRAKLRKLVKPTGKLLWMSEFGCGSSPPSNMGAALELSAMVLRDLNELQANAWIYWQAVENGEKGNWWGLMQIPFHSGMYVNLGKQYHGFKQYSRFIRNGASILHSSQPKSTLIARSGADQKEVVIVATNALIDYDVVNFDLSNCWPEASSVVLEIYRTSVTEDCQRVARIEAQPPLRYGCPLRPLSITTFVAAFT</sequence>
<dbReference type="AlphaFoldDB" id="A0AAV1IHT3"/>
<dbReference type="InterPro" id="IPR017853">
    <property type="entry name" value="GH"/>
</dbReference>
<dbReference type="EMBL" id="CAUYUE010000015">
    <property type="protein sequence ID" value="CAK0786884.1"/>
    <property type="molecule type" value="Genomic_DNA"/>
</dbReference>
<protein>
    <recommendedName>
        <fullName evidence="1">Endo-beta-1,6-galactanase-like domain-containing protein</fullName>
    </recommendedName>
</protein>
<dbReference type="InterPro" id="IPR013780">
    <property type="entry name" value="Glyco_hydro_b"/>
</dbReference>
<accession>A0AAV1IHT3</accession>
<organism evidence="2 3">
    <name type="scientific">Coccomyxa viridis</name>
    <dbReference type="NCBI Taxonomy" id="1274662"/>
    <lineage>
        <taxon>Eukaryota</taxon>
        <taxon>Viridiplantae</taxon>
        <taxon>Chlorophyta</taxon>
        <taxon>core chlorophytes</taxon>
        <taxon>Trebouxiophyceae</taxon>
        <taxon>Trebouxiophyceae incertae sedis</taxon>
        <taxon>Coccomyxaceae</taxon>
        <taxon>Coccomyxa</taxon>
    </lineage>
</organism>
<comment type="caution">
    <text evidence="2">The sequence shown here is derived from an EMBL/GenBank/DDBJ whole genome shotgun (WGS) entry which is preliminary data.</text>
</comment>
<dbReference type="Proteomes" id="UP001314263">
    <property type="component" value="Unassembled WGS sequence"/>
</dbReference>
<keyword evidence="3" id="KW-1185">Reference proteome</keyword>
<evidence type="ECO:0000259" key="1">
    <source>
        <dbReference type="Pfam" id="PF14587"/>
    </source>
</evidence>
<name>A0AAV1IHT3_9CHLO</name>
<dbReference type="SUPFAM" id="SSF51445">
    <property type="entry name" value="(Trans)glycosidases"/>
    <property type="match status" value="1"/>
</dbReference>
<dbReference type="PANTHER" id="PTHR42767">
    <property type="entry name" value="ENDO-BETA-1,6-GALACTANASE"/>
    <property type="match status" value="1"/>
</dbReference>
<dbReference type="Pfam" id="PF14587">
    <property type="entry name" value="Glyco_hydr_30_2"/>
    <property type="match status" value="1"/>
</dbReference>
<evidence type="ECO:0000313" key="2">
    <source>
        <dbReference type="EMBL" id="CAK0786884.1"/>
    </source>
</evidence>
<proteinExistence type="predicted"/>
<reference evidence="2 3" key="1">
    <citation type="submission" date="2023-10" db="EMBL/GenBank/DDBJ databases">
        <authorList>
            <person name="Maclean D."/>
            <person name="Macfadyen A."/>
        </authorList>
    </citation>
    <scope>NUCLEOTIDE SEQUENCE [LARGE SCALE GENOMIC DNA]</scope>
</reference>
<dbReference type="GO" id="GO:0004553">
    <property type="term" value="F:hydrolase activity, hydrolyzing O-glycosyl compounds"/>
    <property type="evidence" value="ECO:0007669"/>
    <property type="project" value="InterPro"/>
</dbReference>
<feature type="domain" description="Endo-beta-1,6-galactanase-like" evidence="1">
    <location>
        <begin position="48"/>
        <end position="264"/>
    </location>
</feature>
<dbReference type="Gene3D" id="2.60.40.1180">
    <property type="entry name" value="Golgi alpha-mannosidase II"/>
    <property type="match status" value="1"/>
</dbReference>
<dbReference type="InterPro" id="IPR039514">
    <property type="entry name" value="6GAL-like"/>
</dbReference>